<sequence>MTLPEALDNRIKAAAMVTKPLFLVDDLLDVWNDDQRKRFFNRFRGLIFGFIQPDQNDLLEIAVADIYSHIRLSDQVDPLQLGQRFCEENYRVLIASINQEERDSIMQQNNLQRCRSVVGYDLIQWTCNIALPEHIMANPMLHSLKRAAGTHGVLINNIFSYRRETVIAKNRSASGILDIGISYLHVFDVSQRGCMRRKTTCWPLFVSFLLPGEDSKHLETGPPQTKLSIIHSLTS</sequence>
<dbReference type="OrthoDB" id="3032649at2759"/>
<dbReference type="InterPro" id="IPR008949">
    <property type="entry name" value="Isoprenoid_synthase_dom_sf"/>
</dbReference>
<dbReference type="Gene3D" id="1.10.600.10">
    <property type="entry name" value="Farnesyl Diphosphate Synthase"/>
    <property type="match status" value="1"/>
</dbReference>
<dbReference type="Proteomes" id="UP000308652">
    <property type="component" value="Unassembled WGS sequence"/>
</dbReference>
<dbReference type="SUPFAM" id="SSF48576">
    <property type="entry name" value="Terpenoid synthases"/>
    <property type="match status" value="1"/>
</dbReference>
<gene>
    <name evidence="1" type="ORF">BDQ12DRAFT_672120</name>
</gene>
<proteinExistence type="predicted"/>
<reference evidence="1 2" key="1">
    <citation type="journal article" date="2019" name="Nat. Ecol. Evol.">
        <title>Megaphylogeny resolves global patterns of mushroom evolution.</title>
        <authorList>
            <person name="Varga T."/>
            <person name="Krizsan K."/>
            <person name="Foldi C."/>
            <person name="Dima B."/>
            <person name="Sanchez-Garcia M."/>
            <person name="Sanchez-Ramirez S."/>
            <person name="Szollosi G.J."/>
            <person name="Szarkandi J.G."/>
            <person name="Papp V."/>
            <person name="Albert L."/>
            <person name="Andreopoulos W."/>
            <person name="Angelini C."/>
            <person name="Antonin V."/>
            <person name="Barry K.W."/>
            <person name="Bougher N.L."/>
            <person name="Buchanan P."/>
            <person name="Buyck B."/>
            <person name="Bense V."/>
            <person name="Catcheside P."/>
            <person name="Chovatia M."/>
            <person name="Cooper J."/>
            <person name="Damon W."/>
            <person name="Desjardin D."/>
            <person name="Finy P."/>
            <person name="Geml J."/>
            <person name="Haridas S."/>
            <person name="Hughes K."/>
            <person name="Justo A."/>
            <person name="Karasinski D."/>
            <person name="Kautmanova I."/>
            <person name="Kiss B."/>
            <person name="Kocsube S."/>
            <person name="Kotiranta H."/>
            <person name="LaButti K.M."/>
            <person name="Lechner B.E."/>
            <person name="Liimatainen K."/>
            <person name="Lipzen A."/>
            <person name="Lukacs Z."/>
            <person name="Mihaltcheva S."/>
            <person name="Morgado L.N."/>
            <person name="Niskanen T."/>
            <person name="Noordeloos M.E."/>
            <person name="Ohm R.A."/>
            <person name="Ortiz-Santana B."/>
            <person name="Ovrebo C."/>
            <person name="Racz N."/>
            <person name="Riley R."/>
            <person name="Savchenko A."/>
            <person name="Shiryaev A."/>
            <person name="Soop K."/>
            <person name="Spirin V."/>
            <person name="Szebenyi C."/>
            <person name="Tomsovsky M."/>
            <person name="Tulloss R.E."/>
            <person name="Uehling J."/>
            <person name="Grigoriev I.V."/>
            <person name="Vagvolgyi C."/>
            <person name="Papp T."/>
            <person name="Martin F.M."/>
            <person name="Miettinen O."/>
            <person name="Hibbett D.S."/>
            <person name="Nagy L.G."/>
        </authorList>
    </citation>
    <scope>NUCLEOTIDE SEQUENCE [LARGE SCALE GENOMIC DNA]</scope>
    <source>
        <strain evidence="1 2">CBS 166.37</strain>
    </source>
</reference>
<organism evidence="1 2">
    <name type="scientific">Crucibulum laeve</name>
    <dbReference type="NCBI Taxonomy" id="68775"/>
    <lineage>
        <taxon>Eukaryota</taxon>
        <taxon>Fungi</taxon>
        <taxon>Dikarya</taxon>
        <taxon>Basidiomycota</taxon>
        <taxon>Agaricomycotina</taxon>
        <taxon>Agaricomycetes</taxon>
        <taxon>Agaricomycetidae</taxon>
        <taxon>Agaricales</taxon>
        <taxon>Agaricineae</taxon>
        <taxon>Nidulariaceae</taxon>
        <taxon>Crucibulum</taxon>
    </lineage>
</organism>
<protein>
    <submittedName>
        <fullName evidence="1">Uncharacterized protein</fullName>
    </submittedName>
</protein>
<dbReference type="AlphaFoldDB" id="A0A5C3LE35"/>
<name>A0A5C3LE35_9AGAR</name>
<dbReference type="Pfam" id="PF19086">
    <property type="entry name" value="Terpene_syn_C_2"/>
    <property type="match status" value="1"/>
</dbReference>
<evidence type="ECO:0000313" key="2">
    <source>
        <dbReference type="Proteomes" id="UP000308652"/>
    </source>
</evidence>
<evidence type="ECO:0000313" key="1">
    <source>
        <dbReference type="EMBL" id="TFK31097.1"/>
    </source>
</evidence>
<accession>A0A5C3LE35</accession>
<dbReference type="EMBL" id="ML213916">
    <property type="protein sequence ID" value="TFK31097.1"/>
    <property type="molecule type" value="Genomic_DNA"/>
</dbReference>
<keyword evidence="2" id="KW-1185">Reference proteome</keyword>